<accession>A0A8S5N3H9</accession>
<reference evidence="1" key="1">
    <citation type="journal article" date="2021" name="Proc. Natl. Acad. Sci. U.S.A.">
        <title>A Catalog of Tens of Thousands of Viruses from Human Metagenomes Reveals Hidden Associations with Chronic Diseases.</title>
        <authorList>
            <person name="Tisza M.J."/>
            <person name="Buck C.B."/>
        </authorList>
    </citation>
    <scope>NUCLEOTIDE SEQUENCE</scope>
    <source>
        <strain evidence="1">Ctv0N24</strain>
    </source>
</reference>
<sequence>MDNLVIGLDSLLSAYLGTATPPNFMCQFTMLILTQPRFTEDSLFLS</sequence>
<protein>
    <submittedName>
        <fullName evidence="1">Uncharacterized protein</fullName>
    </submittedName>
</protein>
<name>A0A8S5N3H9_9CAUD</name>
<evidence type="ECO:0000313" key="1">
    <source>
        <dbReference type="EMBL" id="DAD89032.1"/>
    </source>
</evidence>
<proteinExistence type="predicted"/>
<organism evidence="1">
    <name type="scientific">Siphoviridae sp. ctv0N24</name>
    <dbReference type="NCBI Taxonomy" id="2826509"/>
    <lineage>
        <taxon>Viruses</taxon>
        <taxon>Duplodnaviria</taxon>
        <taxon>Heunggongvirae</taxon>
        <taxon>Uroviricota</taxon>
        <taxon>Caudoviricetes</taxon>
    </lineage>
</organism>
<dbReference type="EMBL" id="BK015052">
    <property type="protein sequence ID" value="DAD89032.1"/>
    <property type="molecule type" value="Genomic_DNA"/>
</dbReference>